<evidence type="ECO:0000256" key="14">
    <source>
        <dbReference type="ARBA" id="ARBA00023136"/>
    </source>
</evidence>
<dbReference type="Pfam" id="PF00953">
    <property type="entry name" value="Glycos_transf_4"/>
    <property type="match status" value="1"/>
</dbReference>
<evidence type="ECO:0000313" key="22">
    <source>
        <dbReference type="Proteomes" id="UP001187531"/>
    </source>
</evidence>
<reference evidence="21" key="1">
    <citation type="submission" date="2023-07" db="EMBL/GenBank/DDBJ databases">
        <title>Chromosome-level genome assembly of Artemia franciscana.</title>
        <authorList>
            <person name="Jo E."/>
        </authorList>
    </citation>
    <scope>NUCLEOTIDE SEQUENCE</scope>
    <source>
        <tissue evidence="21">Whole body</tissue>
    </source>
</reference>
<evidence type="ECO:0000256" key="3">
    <source>
        <dbReference type="ARBA" id="ARBA00004922"/>
    </source>
</evidence>
<evidence type="ECO:0000256" key="7">
    <source>
        <dbReference type="ARBA" id="ARBA00022676"/>
    </source>
</evidence>
<evidence type="ECO:0000256" key="10">
    <source>
        <dbReference type="ARBA" id="ARBA00022723"/>
    </source>
</evidence>
<feature type="transmembrane region" description="Helical" evidence="20">
    <location>
        <begin position="375"/>
        <end position="391"/>
    </location>
</feature>
<evidence type="ECO:0000256" key="5">
    <source>
        <dbReference type="ARBA" id="ARBA00013225"/>
    </source>
</evidence>
<protein>
    <recommendedName>
        <fullName evidence="6">UDP-N-acetylglucosamine--dolichyl-phosphate N-acetylglucosaminephosphotransferase</fullName>
        <ecNumber evidence="5">2.7.8.15</ecNumber>
    </recommendedName>
    <alternativeName>
        <fullName evidence="15">GlcNAc-1-P transferase</fullName>
    </alternativeName>
    <alternativeName>
        <fullName evidence="16">N-acetylglucosamine-1-phosphate transferase</fullName>
    </alternativeName>
</protein>
<keyword evidence="13 20" id="KW-1133">Transmembrane helix</keyword>
<feature type="transmembrane region" description="Helical" evidence="20">
    <location>
        <begin position="403"/>
        <end position="421"/>
    </location>
</feature>
<proteinExistence type="inferred from homology"/>
<feature type="compositionally biased region" description="Polar residues" evidence="19">
    <location>
        <begin position="43"/>
        <end position="58"/>
    </location>
</feature>
<dbReference type="GO" id="GO:0003975">
    <property type="term" value="F:UDP-N-acetylglucosamine-dolichyl-phosphate N-acetylglucosaminephosphotransferase activity"/>
    <property type="evidence" value="ECO:0007669"/>
    <property type="project" value="UniProtKB-EC"/>
</dbReference>
<accession>A0AA88LA78</accession>
<keyword evidence="10" id="KW-0479">Metal-binding</keyword>
<organism evidence="21 22">
    <name type="scientific">Artemia franciscana</name>
    <name type="common">Brine shrimp</name>
    <name type="synonym">Artemia sanfranciscana</name>
    <dbReference type="NCBI Taxonomy" id="6661"/>
    <lineage>
        <taxon>Eukaryota</taxon>
        <taxon>Metazoa</taxon>
        <taxon>Ecdysozoa</taxon>
        <taxon>Arthropoda</taxon>
        <taxon>Crustacea</taxon>
        <taxon>Branchiopoda</taxon>
        <taxon>Anostraca</taxon>
        <taxon>Artemiidae</taxon>
        <taxon>Artemia</taxon>
    </lineage>
</organism>
<evidence type="ECO:0000256" key="12">
    <source>
        <dbReference type="ARBA" id="ARBA00022842"/>
    </source>
</evidence>
<evidence type="ECO:0000256" key="17">
    <source>
        <dbReference type="ARBA" id="ARBA00044717"/>
    </source>
</evidence>
<sequence length="583" mass="66766">MTVPQFEQAGNETPRGTTTPVVGLSEPQFRRHTPQDEEHRRSSGPTDISFSSLDPTSQPKLVQYPEQVTANGKLKRSFNTSYYGKHPWLEYSAQDDYVYCFYCTHFGGTPTLPGQRYRSRPFIDVGVRRWKDISNFLEKHTRGDRHKDSAVSWTKFKAIQTKELQPIVSVLMTDIDNEIKENREHVKALLKVTALLGRLGTAFRGHNETESSINKRNFVETCNLLAEYSPTLFNKLQRRYGHYTSHEYQNDLISVINGVLINKVPIPKRECEEFFYMQKVALISIALMFFLGVADDFFDLKWRYKLIFPTLSVLPLLTAYYIHIGLTTIVMPKFFRGFFGPNLDLGIFYYVYMGVLAVFCTNAINIYAGVNGVEVGQSIIIACSICIFNLVELTGELSRYHYFSLYFMLPYIATSLGLLKLNWYPAKFFVGDTFCYYSGVTFAVVGILGHFSKTLLLFFFPQVFNFLLSVPQLFRLVPCPRHRLPTLNKETGFLETSKVKCKVASLGPLGRPVLWIASKLRLISYLEMEDSVVEFSNMTLINTVLSILGPMREDNLTKTLLLIQVIGSAVAFVIRYFLVTFFY</sequence>
<evidence type="ECO:0000256" key="1">
    <source>
        <dbReference type="ARBA" id="ARBA00001946"/>
    </source>
</evidence>
<comment type="subcellular location">
    <subcellularLocation>
        <location evidence="2">Endoplasmic reticulum membrane</location>
        <topology evidence="2">Multi-pass membrane protein</topology>
    </subcellularLocation>
</comment>
<comment type="catalytic activity">
    <reaction evidence="18">
        <text>a di-trans,poly-cis-dolichyl phosphate + UDP-N-acetyl-alpha-D-glucosamine = an N-acetyl-alpha-D-glucosaminyl-diphospho-di-trans,poly-cis-dolichol + UMP</text>
        <dbReference type="Rhea" id="RHEA:13289"/>
        <dbReference type="Rhea" id="RHEA-COMP:19498"/>
        <dbReference type="Rhea" id="RHEA-COMP:19507"/>
        <dbReference type="ChEBI" id="CHEBI:57683"/>
        <dbReference type="ChEBI" id="CHEBI:57705"/>
        <dbReference type="ChEBI" id="CHEBI:57865"/>
        <dbReference type="ChEBI" id="CHEBI:58427"/>
        <dbReference type="EC" id="2.7.8.15"/>
    </reaction>
    <physiologicalReaction direction="left-to-right" evidence="18">
        <dbReference type="Rhea" id="RHEA:13290"/>
    </physiologicalReaction>
</comment>
<evidence type="ECO:0000256" key="19">
    <source>
        <dbReference type="SAM" id="MobiDB-lite"/>
    </source>
</evidence>
<keyword evidence="22" id="KW-1185">Reference proteome</keyword>
<name>A0AA88LA78_ARTSF</name>
<evidence type="ECO:0000256" key="11">
    <source>
        <dbReference type="ARBA" id="ARBA00022824"/>
    </source>
</evidence>
<evidence type="ECO:0000256" key="20">
    <source>
        <dbReference type="SAM" id="Phobius"/>
    </source>
</evidence>
<keyword evidence="7" id="KW-0328">Glycosyltransferase</keyword>
<feature type="transmembrane region" description="Helical" evidence="20">
    <location>
        <begin position="560"/>
        <end position="578"/>
    </location>
</feature>
<comment type="pathway">
    <text evidence="3">Protein modification; protein glycosylation.</text>
</comment>
<evidence type="ECO:0000256" key="15">
    <source>
        <dbReference type="ARBA" id="ARBA00029567"/>
    </source>
</evidence>
<evidence type="ECO:0000256" key="13">
    <source>
        <dbReference type="ARBA" id="ARBA00022989"/>
    </source>
</evidence>
<dbReference type="AlphaFoldDB" id="A0AA88LA78"/>
<dbReference type="Proteomes" id="UP001187531">
    <property type="component" value="Unassembled WGS sequence"/>
</dbReference>
<comment type="caution">
    <text evidence="21">The sequence shown here is derived from an EMBL/GenBank/DDBJ whole genome shotgun (WGS) entry which is preliminary data.</text>
</comment>
<dbReference type="InterPro" id="IPR033895">
    <property type="entry name" value="GPT"/>
</dbReference>
<feature type="region of interest" description="Disordered" evidence="19">
    <location>
        <begin position="1"/>
        <end position="58"/>
    </location>
</feature>
<dbReference type="CDD" id="cd06855">
    <property type="entry name" value="GT_GPT_euk"/>
    <property type="match status" value="1"/>
</dbReference>
<feature type="transmembrane region" description="Helical" evidence="20">
    <location>
        <begin position="347"/>
        <end position="368"/>
    </location>
</feature>
<evidence type="ECO:0000256" key="8">
    <source>
        <dbReference type="ARBA" id="ARBA00022679"/>
    </source>
</evidence>
<gene>
    <name evidence="21" type="ORF">QYM36_009745</name>
</gene>
<comment type="cofactor">
    <cofactor evidence="1">
        <name>Mg(2+)</name>
        <dbReference type="ChEBI" id="CHEBI:18420"/>
    </cofactor>
</comment>
<evidence type="ECO:0000256" key="4">
    <source>
        <dbReference type="ARBA" id="ARBA00009317"/>
    </source>
</evidence>
<feature type="transmembrane region" description="Helical" evidence="20">
    <location>
        <begin position="428"/>
        <end position="449"/>
    </location>
</feature>
<evidence type="ECO:0000256" key="18">
    <source>
        <dbReference type="ARBA" id="ARBA00045078"/>
    </source>
</evidence>
<dbReference type="GO" id="GO:0016757">
    <property type="term" value="F:glycosyltransferase activity"/>
    <property type="evidence" value="ECO:0007669"/>
    <property type="project" value="UniProtKB-KW"/>
</dbReference>
<evidence type="ECO:0000256" key="2">
    <source>
        <dbReference type="ARBA" id="ARBA00004477"/>
    </source>
</evidence>
<dbReference type="PANTHER" id="PTHR10571:SF0">
    <property type="entry name" value="UDP-N-ACETYLGLUCOSAMINE--DOLICHYL-PHOSPHATE N-ACETYLGLUCOSAMINEPHOSPHOTRANSFERASE"/>
    <property type="match status" value="1"/>
</dbReference>
<dbReference type="GO" id="GO:0005789">
    <property type="term" value="C:endoplasmic reticulum membrane"/>
    <property type="evidence" value="ECO:0007669"/>
    <property type="project" value="UniProtKB-SubCell"/>
</dbReference>
<dbReference type="GO" id="GO:0046872">
    <property type="term" value="F:metal ion binding"/>
    <property type="evidence" value="ECO:0007669"/>
    <property type="project" value="UniProtKB-KW"/>
</dbReference>
<evidence type="ECO:0000256" key="16">
    <source>
        <dbReference type="ARBA" id="ARBA00033238"/>
    </source>
</evidence>
<comment type="similarity">
    <text evidence="4">Belongs to the glycosyltransferase 4 family.</text>
</comment>
<feature type="compositionally biased region" description="Polar residues" evidence="19">
    <location>
        <begin position="8"/>
        <end position="20"/>
    </location>
</feature>
<keyword evidence="14 20" id="KW-0472">Membrane</keyword>
<evidence type="ECO:0000313" key="21">
    <source>
        <dbReference type="EMBL" id="KAK2713955.1"/>
    </source>
</evidence>
<dbReference type="EC" id="2.7.8.15" evidence="5"/>
<keyword evidence="8" id="KW-0808">Transferase</keyword>
<dbReference type="EMBL" id="JAVRJZ010000014">
    <property type="protein sequence ID" value="KAK2713955.1"/>
    <property type="molecule type" value="Genomic_DNA"/>
</dbReference>
<evidence type="ECO:0000256" key="6">
    <source>
        <dbReference type="ARBA" id="ARBA00017659"/>
    </source>
</evidence>
<comment type="function">
    <text evidence="17">UDP-N-acetylglucosamine--dolichyl-phosphate N-acetylglucosaminephosphotransferase that operates in the biosynthetic pathway of dolichol-linked oligosaccharides, the glycan precursors employed in protein asparagine (N)-glycosylation. The assembly of dolichol-linked oligosaccharides begins on the cytosolic side of the endoplasmic reticulum membrane and finishes in its lumen. The sequential addition of sugars to dolichol pyrophosphate produces dolichol-linked oligosaccharides containing fourteen sugars, including two GlcNAcs, nine mannoses and three glucoses. Once assembled, the oligosaccharide is transferred from the lipid to nascent proteins by oligosaccharyltransferases. Catalyzes the initial step of dolichol-linked oligosaccharide biosynthesis, transfering GlcNAc-1-P from cytosolic UDP-GlcNAc onto the carrier lipid dolichyl phosphate (P-dolichol), yielding GlcNAc-P-P-dolichol embedded in the cytoplasmic leaflet of the endoplasmic reticulum membrane.</text>
</comment>
<evidence type="ECO:0000256" key="9">
    <source>
        <dbReference type="ARBA" id="ARBA00022692"/>
    </source>
</evidence>
<feature type="transmembrane region" description="Helical" evidence="20">
    <location>
        <begin position="274"/>
        <end position="294"/>
    </location>
</feature>
<feature type="transmembrane region" description="Helical" evidence="20">
    <location>
        <begin position="306"/>
        <end position="327"/>
    </location>
</feature>
<keyword evidence="9 20" id="KW-0812">Transmembrane</keyword>
<dbReference type="InterPro" id="IPR000715">
    <property type="entry name" value="Glycosyl_transferase_4"/>
</dbReference>
<dbReference type="GO" id="GO:0006488">
    <property type="term" value="P:dolichol-linked oligosaccharide biosynthetic process"/>
    <property type="evidence" value="ECO:0007669"/>
    <property type="project" value="InterPro"/>
</dbReference>
<keyword evidence="11" id="KW-0256">Endoplasmic reticulum</keyword>
<dbReference type="PANTHER" id="PTHR10571">
    <property type="entry name" value="UDP-N-ACETYLGLUCOSAMINE--DOLICHYL-PHOSPHATE N-ACETYLGLUCOSAMINEPHOSPHOTRANSFERASE"/>
    <property type="match status" value="1"/>
</dbReference>
<keyword evidence="12" id="KW-0460">Magnesium</keyword>